<keyword evidence="14" id="KW-1015">Disulfide bond</keyword>
<gene>
    <name evidence="22" type="ORF">QTP70_016197</name>
</gene>
<organism evidence="22 23">
    <name type="scientific">Hemibagrus guttatus</name>
    <dbReference type="NCBI Taxonomy" id="175788"/>
    <lineage>
        <taxon>Eukaryota</taxon>
        <taxon>Metazoa</taxon>
        <taxon>Chordata</taxon>
        <taxon>Craniata</taxon>
        <taxon>Vertebrata</taxon>
        <taxon>Euteleostomi</taxon>
        <taxon>Actinopterygii</taxon>
        <taxon>Neopterygii</taxon>
        <taxon>Teleostei</taxon>
        <taxon>Ostariophysi</taxon>
        <taxon>Siluriformes</taxon>
        <taxon>Bagridae</taxon>
        <taxon>Hemibagrus</taxon>
    </lineage>
</organism>
<dbReference type="GO" id="GO:0005524">
    <property type="term" value="F:ATP binding"/>
    <property type="evidence" value="ECO:0007669"/>
    <property type="project" value="UniProtKB-UniRule"/>
</dbReference>
<dbReference type="Pfam" id="PF00557">
    <property type="entry name" value="Peptidase_M24"/>
    <property type="match status" value="1"/>
</dbReference>
<dbReference type="Gene3D" id="1.10.510.10">
    <property type="entry name" value="Transferase(Phosphotransferase) domain 1"/>
    <property type="match status" value="1"/>
</dbReference>
<comment type="similarity">
    <text evidence="2">Belongs to the peptidase M24 family.</text>
</comment>
<evidence type="ECO:0000256" key="17">
    <source>
        <dbReference type="ARBA" id="ARBA00051243"/>
    </source>
</evidence>
<dbReference type="InterPro" id="IPR000494">
    <property type="entry name" value="Rcpt_L-dom"/>
</dbReference>
<dbReference type="EC" id="2.7.10.1" evidence="3"/>
<dbReference type="PROSITE" id="PS00107">
    <property type="entry name" value="PROTEIN_KINASE_ATP"/>
    <property type="match status" value="1"/>
</dbReference>
<feature type="region of interest" description="Disordered" evidence="19">
    <location>
        <begin position="1187"/>
        <end position="1207"/>
    </location>
</feature>
<evidence type="ECO:0000256" key="16">
    <source>
        <dbReference type="ARBA" id="ARBA00023180"/>
    </source>
</evidence>
<feature type="chain" id="PRO_5042238592" description="receptor protein-tyrosine kinase" evidence="20">
    <location>
        <begin position="21"/>
        <end position="1752"/>
    </location>
</feature>
<evidence type="ECO:0000256" key="4">
    <source>
        <dbReference type="ARBA" id="ARBA00022553"/>
    </source>
</evidence>
<dbReference type="FunFam" id="3.80.20.20:FF:000013">
    <property type="entry name" value="Erb-b2 receptor tyrosine kinase 3a"/>
    <property type="match status" value="1"/>
</dbReference>
<dbReference type="PROSITE" id="PS50011">
    <property type="entry name" value="PROTEIN_KINASE_DOM"/>
    <property type="match status" value="1"/>
</dbReference>
<keyword evidence="15" id="KW-0675">Receptor</keyword>
<feature type="compositionally biased region" description="Polar residues" evidence="19">
    <location>
        <begin position="1222"/>
        <end position="1235"/>
    </location>
</feature>
<dbReference type="InterPro" id="IPR000994">
    <property type="entry name" value="Pept_M24"/>
</dbReference>
<dbReference type="InterPro" id="IPR006211">
    <property type="entry name" value="Furin-like_Cys-rich_dom"/>
</dbReference>
<dbReference type="InterPro" id="IPR004545">
    <property type="entry name" value="PA2G4"/>
</dbReference>
<keyword evidence="7 20" id="KW-0732">Signal</keyword>
<name>A0AAE0QEJ0_9TELE</name>
<evidence type="ECO:0000256" key="6">
    <source>
        <dbReference type="ARBA" id="ARBA00022692"/>
    </source>
</evidence>
<evidence type="ECO:0000256" key="20">
    <source>
        <dbReference type="SAM" id="SignalP"/>
    </source>
</evidence>
<keyword evidence="23" id="KW-1185">Reference proteome</keyword>
<dbReference type="SUPFAM" id="SSF55920">
    <property type="entry name" value="Creatinase/aminopeptidase"/>
    <property type="match status" value="1"/>
</dbReference>
<dbReference type="PANTHER" id="PTHR10804:SF11">
    <property type="entry name" value="PROLIFERATION-ASSOCIATED PROTEIN 2G4"/>
    <property type="match status" value="1"/>
</dbReference>
<feature type="compositionally biased region" description="Acidic residues" evidence="19">
    <location>
        <begin position="996"/>
        <end position="1006"/>
    </location>
</feature>
<evidence type="ECO:0000313" key="22">
    <source>
        <dbReference type="EMBL" id="KAK3518988.1"/>
    </source>
</evidence>
<dbReference type="InterPro" id="IPR047113">
    <property type="entry name" value="PA2G4/ARX1"/>
</dbReference>
<dbReference type="PANTHER" id="PTHR10804">
    <property type="entry name" value="PROTEASE FAMILY M24 METHIONYL AMINOPEPTIDASE, AMINOPEPTIDASE P"/>
    <property type="match status" value="1"/>
</dbReference>
<dbReference type="InterPro" id="IPR036005">
    <property type="entry name" value="Creatinase/aminopeptidase-like"/>
</dbReference>
<dbReference type="Pfam" id="PF00757">
    <property type="entry name" value="Furin-like"/>
    <property type="match status" value="1"/>
</dbReference>
<evidence type="ECO:0000256" key="18">
    <source>
        <dbReference type="PROSITE-ProRule" id="PRU10141"/>
    </source>
</evidence>
<keyword evidence="12" id="KW-0472">Membrane</keyword>
<evidence type="ECO:0000256" key="14">
    <source>
        <dbReference type="ARBA" id="ARBA00023157"/>
    </source>
</evidence>
<dbReference type="InterPro" id="IPR011009">
    <property type="entry name" value="Kinase-like_dom_sf"/>
</dbReference>
<accession>A0AAE0QEJ0</accession>
<dbReference type="InterPro" id="IPR032778">
    <property type="entry name" value="GF_recep_IV"/>
</dbReference>
<evidence type="ECO:0000256" key="15">
    <source>
        <dbReference type="ARBA" id="ARBA00023170"/>
    </source>
</evidence>
<dbReference type="InterPro" id="IPR006212">
    <property type="entry name" value="Furin_repeat"/>
</dbReference>
<dbReference type="FunFam" id="3.30.200.20:FF:000276">
    <property type="entry name" value="Receptor tyrosine-protein kinase erbB-3"/>
    <property type="match status" value="1"/>
</dbReference>
<dbReference type="GO" id="GO:0004714">
    <property type="term" value="F:transmembrane receptor protein tyrosine kinase activity"/>
    <property type="evidence" value="ECO:0007669"/>
    <property type="project" value="UniProtKB-EC"/>
</dbReference>
<evidence type="ECO:0000256" key="9">
    <source>
        <dbReference type="ARBA" id="ARBA00022777"/>
    </source>
</evidence>
<reference evidence="22" key="1">
    <citation type="submission" date="2023-06" db="EMBL/GenBank/DDBJ databases">
        <title>Male Hemibagrus guttatus genome.</title>
        <authorList>
            <person name="Bian C."/>
        </authorList>
    </citation>
    <scope>NUCLEOTIDE SEQUENCE</scope>
    <source>
        <strain evidence="22">Male_cb2023</strain>
        <tissue evidence="22">Muscle</tissue>
    </source>
</reference>
<dbReference type="FunFam" id="3.90.230.10:FF:000008">
    <property type="entry name" value="Proliferation-associated 2G4, b"/>
    <property type="match status" value="1"/>
</dbReference>
<comment type="catalytic activity">
    <reaction evidence="17">
        <text>L-tyrosyl-[protein] + ATP = O-phospho-L-tyrosyl-[protein] + ADP + H(+)</text>
        <dbReference type="Rhea" id="RHEA:10596"/>
        <dbReference type="Rhea" id="RHEA-COMP:10136"/>
        <dbReference type="Rhea" id="RHEA-COMP:20101"/>
        <dbReference type="ChEBI" id="CHEBI:15378"/>
        <dbReference type="ChEBI" id="CHEBI:30616"/>
        <dbReference type="ChEBI" id="CHEBI:46858"/>
        <dbReference type="ChEBI" id="CHEBI:61978"/>
        <dbReference type="ChEBI" id="CHEBI:456216"/>
        <dbReference type="EC" id="2.7.10.1"/>
    </reaction>
</comment>
<keyword evidence="8 18" id="KW-0547">Nucleotide-binding</keyword>
<dbReference type="SUPFAM" id="SSF52058">
    <property type="entry name" value="L domain-like"/>
    <property type="match status" value="2"/>
</dbReference>
<dbReference type="Gene3D" id="1.10.10.10">
    <property type="entry name" value="Winged helix-like DNA-binding domain superfamily/Winged helix DNA-binding domain"/>
    <property type="match status" value="1"/>
</dbReference>
<dbReference type="InterPro" id="IPR036941">
    <property type="entry name" value="Rcpt_L-dom_sf"/>
</dbReference>
<dbReference type="EMBL" id="JAUCMX010000017">
    <property type="protein sequence ID" value="KAK3518988.1"/>
    <property type="molecule type" value="Genomic_DNA"/>
</dbReference>
<keyword evidence="11" id="KW-1133">Transmembrane helix</keyword>
<dbReference type="SMART" id="SM00261">
    <property type="entry name" value="FU"/>
    <property type="match status" value="4"/>
</dbReference>
<evidence type="ECO:0000256" key="12">
    <source>
        <dbReference type="ARBA" id="ARBA00023136"/>
    </source>
</evidence>
<dbReference type="FunFam" id="3.80.20.20:FF:000004">
    <property type="entry name" value="Receptor protein-tyrosine kinase"/>
    <property type="match status" value="1"/>
</dbReference>
<dbReference type="Gene3D" id="3.80.20.20">
    <property type="entry name" value="Receptor L-domain"/>
    <property type="match status" value="2"/>
</dbReference>
<dbReference type="InterPro" id="IPR044912">
    <property type="entry name" value="Egfr_JX_dom"/>
</dbReference>
<feature type="region of interest" description="Disordered" evidence="19">
    <location>
        <begin position="996"/>
        <end position="1023"/>
    </location>
</feature>
<dbReference type="InterPro" id="IPR018349">
    <property type="entry name" value="Pept_M24A_MAP2_BS"/>
</dbReference>
<dbReference type="CDD" id="cd01089">
    <property type="entry name" value="PA2G4-like"/>
    <property type="match status" value="1"/>
</dbReference>
<keyword evidence="4" id="KW-0597">Phosphoprotein</keyword>
<keyword evidence="16" id="KW-0325">Glycoprotein</keyword>
<evidence type="ECO:0000256" key="10">
    <source>
        <dbReference type="ARBA" id="ARBA00022840"/>
    </source>
</evidence>
<comment type="caution">
    <text evidence="22">The sequence shown here is derived from an EMBL/GenBank/DDBJ whole genome shotgun (WGS) entry which is preliminary data.</text>
</comment>
<evidence type="ECO:0000256" key="5">
    <source>
        <dbReference type="ARBA" id="ARBA00022679"/>
    </source>
</evidence>
<dbReference type="Pfam" id="PF14843">
    <property type="entry name" value="GF_recep_IV"/>
    <property type="match status" value="1"/>
</dbReference>
<dbReference type="InterPro" id="IPR000719">
    <property type="entry name" value="Prot_kinase_dom"/>
</dbReference>
<dbReference type="InterPro" id="IPR036388">
    <property type="entry name" value="WH-like_DNA-bd_sf"/>
</dbReference>
<feature type="signal peptide" evidence="20">
    <location>
        <begin position="1"/>
        <end position="20"/>
    </location>
</feature>
<evidence type="ECO:0000256" key="7">
    <source>
        <dbReference type="ARBA" id="ARBA00022729"/>
    </source>
</evidence>
<dbReference type="PRINTS" id="PR00109">
    <property type="entry name" value="TYRKINASE"/>
</dbReference>
<feature type="region of interest" description="Disordered" evidence="19">
    <location>
        <begin position="1222"/>
        <end position="1259"/>
    </location>
</feature>
<dbReference type="Gene3D" id="2.10.220.10">
    <property type="entry name" value="Hormone Receptor, Insulin-like Growth Factor Receptor 1, Chain A, domain 2"/>
    <property type="match status" value="3"/>
</dbReference>
<dbReference type="FunFam" id="2.10.220.10:FF:000002">
    <property type="entry name" value="Receptor protein-tyrosine kinase"/>
    <property type="match status" value="1"/>
</dbReference>
<dbReference type="InterPro" id="IPR001245">
    <property type="entry name" value="Ser-Thr/Tyr_kinase_cat_dom"/>
</dbReference>
<dbReference type="GO" id="GO:0016020">
    <property type="term" value="C:membrane"/>
    <property type="evidence" value="ECO:0007669"/>
    <property type="project" value="UniProtKB-SubCell"/>
</dbReference>
<dbReference type="Proteomes" id="UP001274896">
    <property type="component" value="Unassembled WGS sequence"/>
</dbReference>
<feature type="region of interest" description="Disordered" evidence="19">
    <location>
        <begin position="1313"/>
        <end position="1333"/>
    </location>
</feature>
<dbReference type="Pfam" id="PF07714">
    <property type="entry name" value="PK_Tyr_Ser-Thr"/>
    <property type="match status" value="1"/>
</dbReference>
<feature type="compositionally biased region" description="Basic and acidic residues" evidence="19">
    <location>
        <begin position="1314"/>
        <end position="1330"/>
    </location>
</feature>
<dbReference type="PROSITE" id="PS01202">
    <property type="entry name" value="MAP_2"/>
    <property type="match status" value="1"/>
</dbReference>
<dbReference type="FunFam" id="1.10.10.10:FF:000029">
    <property type="entry name" value="Proliferation-associated 2G4, a"/>
    <property type="match status" value="1"/>
</dbReference>
<dbReference type="Gene3D" id="3.30.200.20">
    <property type="entry name" value="Phosphorylase Kinase, domain 1"/>
    <property type="match status" value="1"/>
</dbReference>
<keyword evidence="5" id="KW-0808">Transferase</keyword>
<keyword evidence="10 18" id="KW-0067">ATP-binding</keyword>
<dbReference type="GO" id="GO:0007169">
    <property type="term" value="P:cell surface receptor protein tyrosine kinase signaling pathway"/>
    <property type="evidence" value="ECO:0007669"/>
    <property type="project" value="UniProtKB-ARBA"/>
</dbReference>
<proteinExistence type="inferred from homology"/>
<evidence type="ECO:0000256" key="13">
    <source>
        <dbReference type="ARBA" id="ARBA00023137"/>
    </source>
</evidence>
<feature type="binding site" evidence="18">
    <location>
        <position position="740"/>
    </location>
    <ligand>
        <name>ATP</name>
        <dbReference type="ChEBI" id="CHEBI:30616"/>
    </ligand>
</feature>
<dbReference type="FunFam" id="2.10.220.10:FF:000001">
    <property type="entry name" value="Receptor protein-tyrosine kinase"/>
    <property type="match status" value="1"/>
</dbReference>
<evidence type="ECO:0000256" key="1">
    <source>
        <dbReference type="ARBA" id="ARBA00004479"/>
    </source>
</evidence>
<protein>
    <recommendedName>
        <fullName evidence="3">receptor protein-tyrosine kinase</fullName>
        <ecNumber evidence="3">2.7.10.1</ecNumber>
    </recommendedName>
</protein>
<feature type="region of interest" description="Disordered" evidence="19">
    <location>
        <begin position="1718"/>
        <end position="1752"/>
    </location>
</feature>
<feature type="compositionally biased region" description="Basic residues" evidence="19">
    <location>
        <begin position="1723"/>
        <end position="1733"/>
    </location>
</feature>
<evidence type="ECO:0000259" key="21">
    <source>
        <dbReference type="PROSITE" id="PS50011"/>
    </source>
</evidence>
<evidence type="ECO:0000256" key="8">
    <source>
        <dbReference type="ARBA" id="ARBA00022741"/>
    </source>
</evidence>
<dbReference type="FunFam" id="1.10.510.10:FF:000233">
    <property type="entry name" value="receptor tyrosine-protein kinase erbB-3"/>
    <property type="match status" value="1"/>
</dbReference>
<keyword evidence="9" id="KW-0418">Kinase</keyword>
<keyword evidence="6" id="KW-0812">Transmembrane</keyword>
<dbReference type="NCBIfam" id="TIGR00495">
    <property type="entry name" value="crvDNA_42K"/>
    <property type="match status" value="1"/>
</dbReference>
<comment type="subcellular location">
    <subcellularLocation>
        <location evidence="1">Membrane</location>
        <topology evidence="1">Single-pass type I membrane protein</topology>
    </subcellularLocation>
</comment>
<feature type="domain" description="Protein kinase" evidence="21">
    <location>
        <begin position="707"/>
        <end position="961"/>
    </location>
</feature>
<evidence type="ECO:0000256" key="11">
    <source>
        <dbReference type="ARBA" id="ARBA00022989"/>
    </source>
</evidence>
<evidence type="ECO:0000256" key="19">
    <source>
        <dbReference type="SAM" id="MobiDB-lite"/>
    </source>
</evidence>
<dbReference type="SUPFAM" id="SSF57184">
    <property type="entry name" value="Growth factor receptor domain"/>
    <property type="match status" value="2"/>
</dbReference>
<keyword evidence="13" id="KW-0829">Tyrosine-protein kinase</keyword>
<evidence type="ECO:0000256" key="2">
    <source>
        <dbReference type="ARBA" id="ARBA00007319"/>
    </source>
</evidence>
<dbReference type="SUPFAM" id="SSF46785">
    <property type="entry name" value="Winged helix' DNA-binding domain"/>
    <property type="match status" value="1"/>
</dbReference>
<dbReference type="InterPro" id="IPR017441">
    <property type="entry name" value="Protein_kinase_ATP_BS"/>
</dbReference>
<dbReference type="CDD" id="cd00064">
    <property type="entry name" value="FU"/>
    <property type="match status" value="3"/>
</dbReference>
<evidence type="ECO:0000256" key="3">
    <source>
        <dbReference type="ARBA" id="ARBA00011902"/>
    </source>
</evidence>
<dbReference type="InterPro" id="IPR009030">
    <property type="entry name" value="Growth_fac_rcpt_cys_sf"/>
</dbReference>
<sequence length="1752" mass="194504">MRLQVFALLLLSLEAAVAQTQEVCPGTKNGLSYTESSVQHYNNLKERYSGCEIIIGNLEITLMEHNFNFSFLRTVREVTGYVLIATNQFRRLPLQQLRVIRGSTLYDKEWALSVFLNFDGQYGLEDLGLTHLTEILDGGVQIVNNKYLSYAPWINWQDIMKDSSARIDISNNGQKASCHPDCGGYCWGPNKNQCQILTKTVCAPQCHGRCFGPSPQHCCNTECAGGCTGPKETDCFACQHVSHLGACVPHCPQSHIYNKHTFQLEPNPDAMYQYGSICLYKCPTHFVVDGSACVSACPPDKMEVEKNDTKHCEPCNGLCPKVCEGTDTSKSNRQTVDSSNIDSFINCTKIQGSLHFLGMGINGDVYNKIPPLDPEKLKVFSTVREITGILNIQSWPAELKDLSVFSNLTTIRGRSLHLPFSLLVMKVDSLTSLGLRSLQEISDGSVYISNNTNLCYQHTVKWQQIFTGGELKRQRQLNDIKFNMQPSQCEAQGHVCDPLCSNSGCWGPGPEQCLSCRNHSRHHTCVAHCNILTGEPREFAGPSGECHACHPECLPQEGSETCKGEGADKCVACTNLMDGPHCVSSCPYGVTGERGQTIFKYPDSTRHCQPCHPNCTSGCTGPSLRDCMDARLAADSPHVAAIVSGVLAGLIVCLSVVVMALLYRRSLSIRRKRKLRRYLENSESIEPLDPGEKGTKVHARILKSSELRKSKLLGSGVFGIVHKGFWIPEGDSVKIPVAIKTIQDRSGHHAFTEITDHMLSIGSLDHPYIVRLLGICPGQNLQLVTQLSTQGSLLQHLRQNTNNLDPQRLLNWCVQIAKGMYYLEEHRMVHRNLAARNVLLKSDYIVQVSDFGIPDLLYPDDKKYVYKTPIKWMALESILFGRYTHQSDVWSYGVTVWEMMSHGAEPYTFMHPNDVPGLLEKGERLAQPQICTIDVYMVMVKCWMIDENIRPTFKELATEFTRMARDPPRYLVIKKEQNSAAADESHLREPKLVEAELESEEDEVLDDGFATPPSHMSPSRSHSRMRIGSYRSASGQSVPVGYLPMTSSTGDDLRQMWPQRNRLGSARTTSESSEGRGTMVDMEMCEIISQTESLRRGHSRGDSAYLSNCVSVTSDPLSPGIEVDEEDSDGYILPRIAYNSGRDALVTRSSSRASLRHIRASRNSKSQPHAIPDLSQEYELMSKQPAVLLHSPGDGNDDGSANLPVSRQSPCADLVTCSSSLSPHEAVHTQTPGTTDESEDKPVPVPTDNTALSDKEASEDNADIGTALEEGQPQQAVVEYEYMDIRNESMSEKAHSSSHEPREDAIYQNTHELSTPKEGRNHRGSRKADEDPAITEQPDEYEDMNACGKVCTSGVRLEYQNFPAKGRMVSGEEPHRVKMRAFGGPCAVAMRALIEAAKPGVSVLSLCEKGDAFITAETSKVFKKEKEIKKGIAFPTCVSVNNCVCHFSPLKSDPDYTLQDGDLVKIDLGVHVDGFISNIAHSLVVGATKEAPVTGRKADVIKAAYLCAEAALRLVKPGNQNTQVTEAWNKIAESFKCTPIEGMLSHQLKQHIIDGEKTIIQNPTDQQRKDHEKAEFEVHEVYAVDVLISTGEGKAKDSGQRTTVYKRDPSKQYGLKMKTSRAFFSEVEKRYDTMPFTLRAFEDESKARLGVVECAKHELLQPFTVLHEKDGEYVAQFKFTVMLMANGPLRITSSPFEPELYKSEHEVQDPELKALLQSSVSRKAQKKKKKKASKTAENATGQPMEVETENAK</sequence>
<evidence type="ECO:0000313" key="23">
    <source>
        <dbReference type="Proteomes" id="UP001274896"/>
    </source>
</evidence>
<dbReference type="Gene3D" id="3.90.230.10">
    <property type="entry name" value="Creatinase/methionine aminopeptidase superfamily"/>
    <property type="match status" value="1"/>
</dbReference>
<dbReference type="SUPFAM" id="SSF56112">
    <property type="entry name" value="Protein kinase-like (PK-like)"/>
    <property type="match status" value="1"/>
</dbReference>
<dbReference type="InterPro" id="IPR036390">
    <property type="entry name" value="WH_DNA-bd_sf"/>
</dbReference>
<dbReference type="Pfam" id="PF01030">
    <property type="entry name" value="Recep_L_domain"/>
    <property type="match status" value="2"/>
</dbReference>
<dbReference type="Gene3D" id="6.10.250.2930">
    <property type="match status" value="1"/>
</dbReference>